<proteinExistence type="predicted"/>
<feature type="transmembrane region" description="Helical" evidence="1">
    <location>
        <begin position="59"/>
        <end position="80"/>
    </location>
</feature>
<keyword evidence="3" id="KW-1185">Reference proteome</keyword>
<reference evidence="2" key="1">
    <citation type="submission" date="2020-11" db="EMBL/GenBank/DDBJ databases">
        <authorList>
            <consortium name="DOE Joint Genome Institute"/>
            <person name="Ahrendt S."/>
            <person name="Riley R."/>
            <person name="Andreopoulos W."/>
            <person name="Labutti K."/>
            <person name="Pangilinan J."/>
            <person name="Ruiz-Duenas F.J."/>
            <person name="Barrasa J.M."/>
            <person name="Sanchez-Garcia M."/>
            <person name="Camarero S."/>
            <person name="Miyauchi S."/>
            <person name="Serrano A."/>
            <person name="Linde D."/>
            <person name="Babiker R."/>
            <person name="Drula E."/>
            <person name="Ayuso-Fernandez I."/>
            <person name="Pacheco R."/>
            <person name="Padilla G."/>
            <person name="Ferreira P."/>
            <person name="Barriuso J."/>
            <person name="Kellner H."/>
            <person name="Castanera R."/>
            <person name="Alfaro M."/>
            <person name="Ramirez L."/>
            <person name="Pisabarro A.G."/>
            <person name="Kuo A."/>
            <person name="Tritt A."/>
            <person name="Lipzen A."/>
            <person name="He G."/>
            <person name="Yan M."/>
            <person name="Ng V."/>
            <person name="Cullen D."/>
            <person name="Martin F."/>
            <person name="Rosso M.-N."/>
            <person name="Henrissat B."/>
            <person name="Hibbett D."/>
            <person name="Martinez A.T."/>
            <person name="Grigoriev I.V."/>
        </authorList>
    </citation>
    <scope>NUCLEOTIDE SEQUENCE</scope>
    <source>
        <strain evidence="2">CBS 247.69</strain>
    </source>
</reference>
<gene>
    <name evidence="2" type="ORF">BDZ94DRAFT_1262816</name>
</gene>
<keyword evidence="1" id="KW-0812">Transmembrane</keyword>
<accession>A0A9P6CIG3</accession>
<evidence type="ECO:0000313" key="2">
    <source>
        <dbReference type="EMBL" id="KAF9461859.1"/>
    </source>
</evidence>
<protein>
    <submittedName>
        <fullName evidence="2">Uncharacterized protein</fullName>
    </submittedName>
</protein>
<dbReference type="AlphaFoldDB" id="A0A9P6CIG3"/>
<evidence type="ECO:0000313" key="3">
    <source>
        <dbReference type="Proteomes" id="UP000807353"/>
    </source>
</evidence>
<feature type="transmembrane region" description="Helical" evidence="1">
    <location>
        <begin position="20"/>
        <end position="39"/>
    </location>
</feature>
<sequence length="111" mass="12958">MWECEQPSIALPRFNVYHCVVWPIPITIIRLTACHYVVFERFNRLASPGLQFMVTSHRIAAILFVLHYQIRICVTGNIVIRLSKRPFSCRPAPLVMCSLHFQQFPSRFLTP</sequence>
<comment type="caution">
    <text evidence="2">The sequence shown here is derived from an EMBL/GenBank/DDBJ whole genome shotgun (WGS) entry which is preliminary data.</text>
</comment>
<dbReference type="EMBL" id="MU150278">
    <property type="protein sequence ID" value="KAF9461859.1"/>
    <property type="molecule type" value="Genomic_DNA"/>
</dbReference>
<dbReference type="Proteomes" id="UP000807353">
    <property type="component" value="Unassembled WGS sequence"/>
</dbReference>
<evidence type="ECO:0000256" key="1">
    <source>
        <dbReference type="SAM" id="Phobius"/>
    </source>
</evidence>
<organism evidence="2 3">
    <name type="scientific">Collybia nuda</name>
    <dbReference type="NCBI Taxonomy" id="64659"/>
    <lineage>
        <taxon>Eukaryota</taxon>
        <taxon>Fungi</taxon>
        <taxon>Dikarya</taxon>
        <taxon>Basidiomycota</taxon>
        <taxon>Agaricomycotina</taxon>
        <taxon>Agaricomycetes</taxon>
        <taxon>Agaricomycetidae</taxon>
        <taxon>Agaricales</taxon>
        <taxon>Tricholomatineae</taxon>
        <taxon>Clitocybaceae</taxon>
        <taxon>Collybia</taxon>
    </lineage>
</organism>
<keyword evidence="1" id="KW-1133">Transmembrane helix</keyword>
<name>A0A9P6CIG3_9AGAR</name>
<keyword evidence="1" id="KW-0472">Membrane</keyword>